<evidence type="ECO:0000313" key="7">
    <source>
        <dbReference type="EMBL" id="CAI9092748.1"/>
    </source>
</evidence>
<feature type="domain" description="NAC" evidence="6">
    <location>
        <begin position="111"/>
        <end position="267"/>
    </location>
</feature>
<keyword evidence="4" id="KW-0539">Nucleus</keyword>
<feature type="compositionally biased region" description="Polar residues" evidence="5">
    <location>
        <begin position="36"/>
        <end position="55"/>
    </location>
</feature>
<dbReference type="InterPro" id="IPR003441">
    <property type="entry name" value="NAC-dom"/>
</dbReference>
<evidence type="ECO:0000256" key="3">
    <source>
        <dbReference type="ARBA" id="ARBA00023163"/>
    </source>
</evidence>
<accession>A0AAV1CC22</accession>
<sequence>MAAAPNHMPHLQYSYSSATTNNNHTNSQSQGGADRTSGSSSIHYSNQETDFTGNYDNLDDYGDHITPSNNNADEVVPYHNGGAGVGGLAGDHGVQTGTGVGRARGHKFAALPAGFRFLPTDWELVGFYLFNRVHGLPLPALNHFFEANIYEDSPDSITAKYPNMGGNRWFFFTPRDRKYPQGGRPKRTAGDGFWKATGANRIITGGPRGEELGFRKSLAYHKGKPSSGERTEWLMHEFWLKNPPLPAKAEANNMRLDDCVLCKIYLKPGTKKSPTPKSKKRARGESEEDGGIAPNDGEVEEDSHQNVAHGLPNHAAVAGPSHYSQAELNRLSQPYPFRAEYNAVPFARLSPNQLPSIQCQFHLQKNNGQQVLDSRAFPSESYSVVVANATGGGAIGGLQGGVMKPVDNIDYLPYEFSFPSSSGVPETEDDDFLLGDEFDFISPLPGPAQNPGNSP</sequence>
<proteinExistence type="predicted"/>
<dbReference type="Proteomes" id="UP001161247">
    <property type="component" value="Chromosome 2"/>
</dbReference>
<protein>
    <submittedName>
        <fullName evidence="7">OLC1v1028074C1</fullName>
    </submittedName>
</protein>
<dbReference type="InterPro" id="IPR036093">
    <property type="entry name" value="NAC_dom_sf"/>
</dbReference>
<gene>
    <name evidence="7" type="ORF">OLC1_LOCUS4331</name>
</gene>
<dbReference type="SUPFAM" id="SSF101941">
    <property type="entry name" value="NAC domain"/>
    <property type="match status" value="1"/>
</dbReference>
<evidence type="ECO:0000313" key="8">
    <source>
        <dbReference type="Proteomes" id="UP001161247"/>
    </source>
</evidence>
<organism evidence="7 8">
    <name type="scientific">Oldenlandia corymbosa var. corymbosa</name>
    <dbReference type="NCBI Taxonomy" id="529605"/>
    <lineage>
        <taxon>Eukaryota</taxon>
        <taxon>Viridiplantae</taxon>
        <taxon>Streptophyta</taxon>
        <taxon>Embryophyta</taxon>
        <taxon>Tracheophyta</taxon>
        <taxon>Spermatophyta</taxon>
        <taxon>Magnoliopsida</taxon>
        <taxon>eudicotyledons</taxon>
        <taxon>Gunneridae</taxon>
        <taxon>Pentapetalae</taxon>
        <taxon>asterids</taxon>
        <taxon>lamiids</taxon>
        <taxon>Gentianales</taxon>
        <taxon>Rubiaceae</taxon>
        <taxon>Rubioideae</taxon>
        <taxon>Spermacoceae</taxon>
        <taxon>Hedyotis-Oldenlandia complex</taxon>
        <taxon>Oldenlandia</taxon>
    </lineage>
</organism>
<dbReference type="Pfam" id="PF02365">
    <property type="entry name" value="NAM"/>
    <property type="match status" value="1"/>
</dbReference>
<dbReference type="GO" id="GO:0003677">
    <property type="term" value="F:DNA binding"/>
    <property type="evidence" value="ECO:0007669"/>
    <property type="project" value="UniProtKB-KW"/>
</dbReference>
<feature type="compositionally biased region" description="Low complexity" evidence="5">
    <location>
        <begin position="12"/>
        <end position="30"/>
    </location>
</feature>
<dbReference type="GO" id="GO:0006355">
    <property type="term" value="P:regulation of DNA-templated transcription"/>
    <property type="evidence" value="ECO:0007669"/>
    <property type="project" value="InterPro"/>
</dbReference>
<dbReference type="EMBL" id="OX459119">
    <property type="protein sequence ID" value="CAI9092748.1"/>
    <property type="molecule type" value="Genomic_DNA"/>
</dbReference>
<dbReference type="PROSITE" id="PS51005">
    <property type="entry name" value="NAC"/>
    <property type="match status" value="1"/>
</dbReference>
<evidence type="ECO:0000256" key="2">
    <source>
        <dbReference type="ARBA" id="ARBA00023125"/>
    </source>
</evidence>
<reference evidence="7" key="1">
    <citation type="submission" date="2023-03" db="EMBL/GenBank/DDBJ databases">
        <authorList>
            <person name="Julca I."/>
        </authorList>
    </citation>
    <scope>NUCLEOTIDE SEQUENCE</scope>
</reference>
<keyword evidence="2" id="KW-0238">DNA-binding</keyword>
<name>A0AAV1CC22_OLDCO</name>
<evidence type="ECO:0000256" key="4">
    <source>
        <dbReference type="ARBA" id="ARBA00023242"/>
    </source>
</evidence>
<evidence type="ECO:0000256" key="1">
    <source>
        <dbReference type="ARBA" id="ARBA00023015"/>
    </source>
</evidence>
<evidence type="ECO:0000256" key="5">
    <source>
        <dbReference type="SAM" id="MobiDB-lite"/>
    </source>
</evidence>
<keyword evidence="1" id="KW-0805">Transcription regulation</keyword>
<feature type="region of interest" description="Disordered" evidence="5">
    <location>
        <begin position="270"/>
        <end position="306"/>
    </location>
</feature>
<dbReference type="PANTHER" id="PTHR31719">
    <property type="entry name" value="NAC TRANSCRIPTION FACTOR 56"/>
    <property type="match status" value="1"/>
</dbReference>
<feature type="region of interest" description="Disordered" evidence="5">
    <location>
        <begin position="1"/>
        <end position="56"/>
    </location>
</feature>
<dbReference type="PANTHER" id="PTHR31719:SF179">
    <property type="entry name" value="OS08G0148400 PROTEIN"/>
    <property type="match status" value="1"/>
</dbReference>
<evidence type="ECO:0000259" key="6">
    <source>
        <dbReference type="PROSITE" id="PS51005"/>
    </source>
</evidence>
<dbReference type="Gene3D" id="2.170.150.80">
    <property type="entry name" value="NAC domain"/>
    <property type="match status" value="1"/>
</dbReference>
<keyword evidence="3" id="KW-0804">Transcription</keyword>
<keyword evidence="8" id="KW-1185">Reference proteome</keyword>
<dbReference type="AlphaFoldDB" id="A0AAV1CC22"/>